<dbReference type="Pfam" id="PF05368">
    <property type="entry name" value="NmrA"/>
    <property type="match status" value="1"/>
</dbReference>
<dbReference type="Gene3D" id="3.40.50.720">
    <property type="entry name" value="NAD(P)-binding Rossmann-like Domain"/>
    <property type="match status" value="1"/>
</dbReference>
<reference evidence="2 3" key="1">
    <citation type="submission" date="2024-09" db="EMBL/GenBank/DDBJ databases">
        <authorList>
            <person name="Sun Q."/>
            <person name="Mori K."/>
        </authorList>
    </citation>
    <scope>NUCLEOTIDE SEQUENCE [LARGE SCALE GENOMIC DNA]</scope>
    <source>
        <strain evidence="2 3">JCM 12520</strain>
    </source>
</reference>
<dbReference type="SUPFAM" id="SSF51735">
    <property type="entry name" value="NAD(P)-binding Rossmann-fold domains"/>
    <property type="match status" value="1"/>
</dbReference>
<dbReference type="Gene3D" id="3.90.25.10">
    <property type="entry name" value="UDP-galactose 4-epimerase, domain 1"/>
    <property type="match status" value="1"/>
</dbReference>
<evidence type="ECO:0000313" key="3">
    <source>
        <dbReference type="Proteomes" id="UP001589619"/>
    </source>
</evidence>
<evidence type="ECO:0000313" key="2">
    <source>
        <dbReference type="EMBL" id="MFB9753340.1"/>
    </source>
</evidence>
<dbReference type="RefSeq" id="WP_344901681.1">
    <property type="nucleotide sequence ID" value="NZ_BAAAYO010000001.1"/>
</dbReference>
<feature type="domain" description="NmrA-like" evidence="1">
    <location>
        <begin position="3"/>
        <end position="223"/>
    </location>
</feature>
<keyword evidence="3" id="KW-1185">Reference proteome</keyword>
<dbReference type="InterPro" id="IPR008030">
    <property type="entry name" value="NmrA-like"/>
</dbReference>
<dbReference type="PANTHER" id="PTHR47129">
    <property type="entry name" value="QUINONE OXIDOREDUCTASE 2"/>
    <property type="match status" value="1"/>
</dbReference>
<dbReference type="PANTHER" id="PTHR47129:SF1">
    <property type="entry name" value="NMRA-LIKE DOMAIN-CONTAINING PROTEIN"/>
    <property type="match status" value="1"/>
</dbReference>
<dbReference type="InterPro" id="IPR052718">
    <property type="entry name" value="NmrA-type_oxidoreductase"/>
</dbReference>
<accession>A0ABV5VYJ1</accession>
<name>A0ABV5VYJ1_9BACL</name>
<proteinExistence type="predicted"/>
<sequence length="286" mass="31162">MSICITGAAGKLGSLVCSYLLERVHPSNIIACAREPEQAVALAGQGIEVRHADYDQPETLNAAFAGVSKLIFISSSHRDDTVRLRQHAHVVEAAKQAGVKHILYTGFAFPGDGTTPPHPLHLATERAIAATGLPYTFLRNALYLDFLASFDLEGAVVSGEWTTAPGEWTFNAVSRNDLAQAIAAVAAEPGPRHLHRTYELTANRAWTFQDAADALSRLAGKPVLHRESAEARHWLYGYLQKIDVRSTSPDLAAILGRPLSSLEDGMAPLLEHVRFIQERSRPSRKT</sequence>
<comment type="caution">
    <text evidence="2">The sequence shown here is derived from an EMBL/GenBank/DDBJ whole genome shotgun (WGS) entry which is preliminary data.</text>
</comment>
<dbReference type="InterPro" id="IPR036291">
    <property type="entry name" value="NAD(P)-bd_dom_sf"/>
</dbReference>
<organism evidence="2 3">
    <name type="scientific">Paenibacillus hodogayensis</name>
    <dbReference type="NCBI Taxonomy" id="279208"/>
    <lineage>
        <taxon>Bacteria</taxon>
        <taxon>Bacillati</taxon>
        <taxon>Bacillota</taxon>
        <taxon>Bacilli</taxon>
        <taxon>Bacillales</taxon>
        <taxon>Paenibacillaceae</taxon>
        <taxon>Paenibacillus</taxon>
    </lineage>
</organism>
<gene>
    <name evidence="2" type="ORF">ACFFNY_17385</name>
</gene>
<protein>
    <submittedName>
        <fullName evidence="2">NmrA family NAD(P)-binding protein</fullName>
    </submittedName>
</protein>
<dbReference type="Proteomes" id="UP001589619">
    <property type="component" value="Unassembled WGS sequence"/>
</dbReference>
<dbReference type="EMBL" id="JBHMAG010000012">
    <property type="protein sequence ID" value="MFB9753340.1"/>
    <property type="molecule type" value="Genomic_DNA"/>
</dbReference>
<evidence type="ECO:0000259" key="1">
    <source>
        <dbReference type="Pfam" id="PF05368"/>
    </source>
</evidence>